<keyword evidence="4 8" id="KW-0819">tRNA processing</keyword>
<dbReference type="NCBIfam" id="TIGR02432">
    <property type="entry name" value="lysidine_TilS_N"/>
    <property type="match status" value="1"/>
</dbReference>
<dbReference type="RefSeq" id="WP_284217098.1">
    <property type="nucleotide sequence ID" value="NZ_BSOT01000005.1"/>
</dbReference>
<evidence type="ECO:0000259" key="9">
    <source>
        <dbReference type="SMART" id="SM00977"/>
    </source>
</evidence>
<dbReference type="AlphaFoldDB" id="A0AA37WKE9"/>
<dbReference type="InterPro" id="IPR012094">
    <property type="entry name" value="tRNA_Ile_lys_synt"/>
</dbReference>
<comment type="function">
    <text evidence="8">Ligates lysine onto the cytidine present at position 34 of the AUA codon-specific tRNA(Ile) that contains the anticodon CAU, in an ATP-dependent manner. Cytidine is converted to lysidine, thus changing the amino acid specificity of the tRNA from methionine to isoleucine.</text>
</comment>
<dbReference type="GO" id="GO:0005524">
    <property type="term" value="F:ATP binding"/>
    <property type="evidence" value="ECO:0007669"/>
    <property type="project" value="UniProtKB-UniRule"/>
</dbReference>
<dbReference type="SUPFAM" id="SSF52402">
    <property type="entry name" value="Adenine nucleotide alpha hydrolases-like"/>
    <property type="match status" value="1"/>
</dbReference>
<dbReference type="GO" id="GO:0032267">
    <property type="term" value="F:tRNA(Ile)-lysidine synthase activity"/>
    <property type="evidence" value="ECO:0007669"/>
    <property type="project" value="UniProtKB-EC"/>
</dbReference>
<dbReference type="InterPro" id="IPR011063">
    <property type="entry name" value="TilS/TtcA_N"/>
</dbReference>
<comment type="catalytic activity">
    <reaction evidence="7 8">
        <text>cytidine(34) in tRNA(Ile2) + L-lysine + ATP = lysidine(34) in tRNA(Ile2) + AMP + diphosphate + H(+)</text>
        <dbReference type="Rhea" id="RHEA:43744"/>
        <dbReference type="Rhea" id="RHEA-COMP:10625"/>
        <dbReference type="Rhea" id="RHEA-COMP:10670"/>
        <dbReference type="ChEBI" id="CHEBI:15378"/>
        <dbReference type="ChEBI" id="CHEBI:30616"/>
        <dbReference type="ChEBI" id="CHEBI:32551"/>
        <dbReference type="ChEBI" id="CHEBI:33019"/>
        <dbReference type="ChEBI" id="CHEBI:82748"/>
        <dbReference type="ChEBI" id="CHEBI:83665"/>
        <dbReference type="ChEBI" id="CHEBI:456215"/>
        <dbReference type="EC" id="6.3.4.19"/>
    </reaction>
</comment>
<accession>A0AA37WKE9</accession>
<gene>
    <name evidence="8 10" type="primary">tilS</name>
    <name evidence="10" type="ORF">GCM10007852_17280</name>
</gene>
<keyword evidence="3 8" id="KW-0436">Ligase</keyword>
<dbReference type="PANTHER" id="PTHR43033">
    <property type="entry name" value="TRNA(ILE)-LYSIDINE SYNTHASE-RELATED"/>
    <property type="match status" value="1"/>
</dbReference>
<dbReference type="SMART" id="SM00977">
    <property type="entry name" value="TilS_C"/>
    <property type="match status" value="1"/>
</dbReference>
<keyword evidence="6 8" id="KW-0067">ATP-binding</keyword>
<evidence type="ECO:0000256" key="2">
    <source>
        <dbReference type="ARBA" id="ARBA00022490"/>
    </source>
</evidence>
<evidence type="ECO:0000313" key="11">
    <source>
        <dbReference type="Proteomes" id="UP001156601"/>
    </source>
</evidence>
<dbReference type="InterPro" id="IPR015262">
    <property type="entry name" value="tRNA_Ile_lys_synt_subst-bd"/>
</dbReference>
<evidence type="ECO:0000256" key="5">
    <source>
        <dbReference type="ARBA" id="ARBA00022741"/>
    </source>
</evidence>
<dbReference type="InterPro" id="IPR014729">
    <property type="entry name" value="Rossmann-like_a/b/a_fold"/>
</dbReference>
<comment type="similarity">
    <text evidence="8">Belongs to the tRNA(Ile)-lysidine synthase family.</text>
</comment>
<dbReference type="Gene3D" id="1.20.59.20">
    <property type="match status" value="1"/>
</dbReference>
<protein>
    <recommendedName>
        <fullName evidence="8">tRNA(Ile)-lysidine synthase</fullName>
        <ecNumber evidence="8">6.3.4.19</ecNumber>
    </recommendedName>
    <alternativeName>
        <fullName evidence="8">tRNA(Ile)-2-lysyl-cytidine synthase</fullName>
    </alternativeName>
    <alternativeName>
        <fullName evidence="8">tRNA(Ile)-lysidine synthetase</fullName>
    </alternativeName>
</protein>
<organism evidence="10 11">
    <name type="scientific">Agaribacter marinus</name>
    <dbReference type="NCBI Taxonomy" id="1431249"/>
    <lineage>
        <taxon>Bacteria</taxon>
        <taxon>Pseudomonadati</taxon>
        <taxon>Pseudomonadota</taxon>
        <taxon>Gammaproteobacteria</taxon>
        <taxon>Alteromonadales</taxon>
        <taxon>Alteromonadaceae</taxon>
        <taxon>Agaribacter</taxon>
    </lineage>
</organism>
<evidence type="ECO:0000256" key="6">
    <source>
        <dbReference type="ARBA" id="ARBA00022840"/>
    </source>
</evidence>
<dbReference type="SUPFAM" id="SSF56037">
    <property type="entry name" value="PheT/TilS domain"/>
    <property type="match status" value="1"/>
</dbReference>
<comment type="domain">
    <text evidence="8">The N-terminal region contains the highly conserved SGGXDS motif, predicted to be a P-loop motif involved in ATP binding.</text>
</comment>
<evidence type="ECO:0000256" key="8">
    <source>
        <dbReference type="HAMAP-Rule" id="MF_01161"/>
    </source>
</evidence>
<dbReference type="Pfam" id="PF09179">
    <property type="entry name" value="TilS"/>
    <property type="match status" value="1"/>
</dbReference>
<keyword evidence="5 8" id="KW-0547">Nucleotide-binding</keyword>
<dbReference type="InterPro" id="IPR012795">
    <property type="entry name" value="tRNA_Ile_lys_synt_N"/>
</dbReference>
<dbReference type="EMBL" id="BSOT01000005">
    <property type="protein sequence ID" value="GLR70820.1"/>
    <property type="molecule type" value="Genomic_DNA"/>
</dbReference>
<comment type="caution">
    <text evidence="10">The sequence shown here is derived from an EMBL/GenBank/DDBJ whole genome shotgun (WGS) entry which is preliminary data.</text>
</comment>
<evidence type="ECO:0000313" key="10">
    <source>
        <dbReference type="EMBL" id="GLR70820.1"/>
    </source>
</evidence>
<proteinExistence type="inferred from homology"/>
<name>A0AA37WKE9_9ALTE</name>
<dbReference type="InterPro" id="IPR012796">
    <property type="entry name" value="Lysidine-tRNA-synth_C"/>
</dbReference>
<dbReference type="Pfam" id="PF11734">
    <property type="entry name" value="TilS_C"/>
    <property type="match status" value="1"/>
</dbReference>
<dbReference type="EC" id="6.3.4.19" evidence="8"/>
<evidence type="ECO:0000256" key="1">
    <source>
        <dbReference type="ARBA" id="ARBA00004496"/>
    </source>
</evidence>
<dbReference type="GO" id="GO:0006400">
    <property type="term" value="P:tRNA modification"/>
    <property type="evidence" value="ECO:0007669"/>
    <property type="project" value="UniProtKB-UniRule"/>
</dbReference>
<dbReference type="GO" id="GO:0005737">
    <property type="term" value="C:cytoplasm"/>
    <property type="evidence" value="ECO:0007669"/>
    <property type="project" value="UniProtKB-SubCell"/>
</dbReference>
<reference evidence="10" key="1">
    <citation type="journal article" date="2014" name="Int. J. Syst. Evol. Microbiol.">
        <title>Complete genome sequence of Corynebacterium casei LMG S-19264T (=DSM 44701T), isolated from a smear-ripened cheese.</title>
        <authorList>
            <consortium name="US DOE Joint Genome Institute (JGI-PGF)"/>
            <person name="Walter F."/>
            <person name="Albersmeier A."/>
            <person name="Kalinowski J."/>
            <person name="Ruckert C."/>
        </authorList>
    </citation>
    <scope>NUCLEOTIDE SEQUENCE</scope>
    <source>
        <strain evidence="10">NBRC 110023</strain>
    </source>
</reference>
<feature type="domain" description="Lysidine-tRNA(Ile) synthetase C-terminal" evidence="9">
    <location>
        <begin position="379"/>
        <end position="439"/>
    </location>
</feature>
<dbReference type="Gene3D" id="3.40.50.620">
    <property type="entry name" value="HUPs"/>
    <property type="match status" value="1"/>
</dbReference>
<evidence type="ECO:0000256" key="3">
    <source>
        <dbReference type="ARBA" id="ARBA00022598"/>
    </source>
</evidence>
<keyword evidence="2 8" id="KW-0963">Cytoplasm</keyword>
<reference evidence="10" key="2">
    <citation type="submission" date="2023-01" db="EMBL/GenBank/DDBJ databases">
        <title>Draft genome sequence of Agaribacter marinus strain NBRC 110023.</title>
        <authorList>
            <person name="Sun Q."/>
            <person name="Mori K."/>
        </authorList>
    </citation>
    <scope>NUCLEOTIDE SEQUENCE</scope>
    <source>
        <strain evidence="10">NBRC 110023</strain>
    </source>
</reference>
<dbReference type="SUPFAM" id="SSF82829">
    <property type="entry name" value="MesJ substrate recognition domain-like"/>
    <property type="match status" value="1"/>
</dbReference>
<dbReference type="CDD" id="cd01992">
    <property type="entry name" value="TilS_N"/>
    <property type="match status" value="1"/>
</dbReference>
<keyword evidence="11" id="KW-1185">Reference proteome</keyword>
<sequence>MSPLFESFSQSLGKVSNLVVAFSGGVDSTVLLHLAQKYRQLNPSVRISAVHINHQISTNSSTWAQHCKNVCDNMRIPFECHSVDIKGNLQMGVEGAARKARYDALLSNCPHGASILLGQHSDDQAETFLLQTARGAGPKGLSAMGQYHSLQGKSLIRPLLNVSQTDILAYAQTHHLSWVEDESNQNTDFDRNYIRNEVLPRIQKRWPSFSSSVVKSARMCASEMRVLNEYMELLSKDLLGKNNILLLSPLEKLAKHTKASFVRYWLDIHNVLMPSERVLDEILNMHAAKDDANPTVVVGKVKIRRYMQALYVDTDENTCENIRASQCPLIDIDESDKRVRLDKLFVASGEFASLHISLQQTGENVISTNAFSASDVTSIKIAFGKLTERFKPYANRPAKKIKSWCKEWEIPPWQRKRLALIFADDSLIGMVNNNATIIWSSERSIDQSKSLFIAELSIVNQSTDTN</sequence>
<dbReference type="PANTHER" id="PTHR43033:SF1">
    <property type="entry name" value="TRNA(ILE)-LYSIDINE SYNTHASE-RELATED"/>
    <property type="match status" value="1"/>
</dbReference>
<dbReference type="NCBIfam" id="TIGR02433">
    <property type="entry name" value="lysidine_TilS_C"/>
    <property type="match status" value="1"/>
</dbReference>
<evidence type="ECO:0000256" key="4">
    <source>
        <dbReference type="ARBA" id="ARBA00022694"/>
    </source>
</evidence>
<dbReference type="HAMAP" id="MF_01161">
    <property type="entry name" value="tRNA_Ile_lys_synt"/>
    <property type="match status" value="1"/>
</dbReference>
<dbReference type="Pfam" id="PF01171">
    <property type="entry name" value="ATP_bind_3"/>
    <property type="match status" value="1"/>
</dbReference>
<dbReference type="Proteomes" id="UP001156601">
    <property type="component" value="Unassembled WGS sequence"/>
</dbReference>
<comment type="subcellular location">
    <subcellularLocation>
        <location evidence="1 8">Cytoplasm</location>
    </subcellularLocation>
</comment>
<evidence type="ECO:0000256" key="7">
    <source>
        <dbReference type="ARBA" id="ARBA00048539"/>
    </source>
</evidence>
<feature type="binding site" evidence="8">
    <location>
        <begin position="23"/>
        <end position="28"/>
    </location>
    <ligand>
        <name>ATP</name>
        <dbReference type="ChEBI" id="CHEBI:30616"/>
    </ligand>
</feature>